<accession>A0A5A7PWV4</accession>
<reference evidence="3" key="1">
    <citation type="journal article" date="2019" name="Curr. Biol.">
        <title>Genome Sequence of Striga asiatica Provides Insight into the Evolution of Plant Parasitism.</title>
        <authorList>
            <person name="Yoshida S."/>
            <person name="Kim S."/>
            <person name="Wafula E.K."/>
            <person name="Tanskanen J."/>
            <person name="Kim Y.M."/>
            <person name="Honaas L."/>
            <person name="Yang Z."/>
            <person name="Spallek T."/>
            <person name="Conn C.E."/>
            <person name="Ichihashi Y."/>
            <person name="Cheong K."/>
            <person name="Cui S."/>
            <person name="Der J.P."/>
            <person name="Gundlach H."/>
            <person name="Jiao Y."/>
            <person name="Hori C."/>
            <person name="Ishida J.K."/>
            <person name="Kasahara H."/>
            <person name="Kiba T."/>
            <person name="Kim M.S."/>
            <person name="Koo N."/>
            <person name="Laohavisit A."/>
            <person name="Lee Y.H."/>
            <person name="Lumba S."/>
            <person name="McCourt P."/>
            <person name="Mortimer J.C."/>
            <person name="Mutuku J.M."/>
            <person name="Nomura T."/>
            <person name="Sasaki-Sekimoto Y."/>
            <person name="Seto Y."/>
            <person name="Wang Y."/>
            <person name="Wakatake T."/>
            <person name="Sakakibara H."/>
            <person name="Demura T."/>
            <person name="Yamaguchi S."/>
            <person name="Yoneyama K."/>
            <person name="Manabe R.I."/>
            <person name="Nelson D.C."/>
            <person name="Schulman A.H."/>
            <person name="Timko M.P."/>
            <person name="dePamphilis C.W."/>
            <person name="Choi D."/>
            <person name="Shirasu K."/>
        </authorList>
    </citation>
    <scope>NUCLEOTIDE SEQUENCE [LARGE SCALE GENOMIC DNA]</scope>
    <source>
        <strain evidence="3">cv. UVA1</strain>
    </source>
</reference>
<feature type="region of interest" description="Disordered" evidence="1">
    <location>
        <begin position="73"/>
        <end position="98"/>
    </location>
</feature>
<name>A0A5A7PWV4_STRAF</name>
<gene>
    <name evidence="2" type="ORF">STAS_13648</name>
</gene>
<organism evidence="2 3">
    <name type="scientific">Striga asiatica</name>
    <name type="common">Asiatic witchweed</name>
    <name type="synonym">Buchnera asiatica</name>
    <dbReference type="NCBI Taxonomy" id="4170"/>
    <lineage>
        <taxon>Eukaryota</taxon>
        <taxon>Viridiplantae</taxon>
        <taxon>Streptophyta</taxon>
        <taxon>Embryophyta</taxon>
        <taxon>Tracheophyta</taxon>
        <taxon>Spermatophyta</taxon>
        <taxon>Magnoliopsida</taxon>
        <taxon>eudicotyledons</taxon>
        <taxon>Gunneridae</taxon>
        <taxon>Pentapetalae</taxon>
        <taxon>asterids</taxon>
        <taxon>lamiids</taxon>
        <taxon>Lamiales</taxon>
        <taxon>Orobanchaceae</taxon>
        <taxon>Buchnereae</taxon>
        <taxon>Striga</taxon>
    </lineage>
</organism>
<proteinExistence type="predicted"/>
<dbReference type="GO" id="GO:0016874">
    <property type="term" value="F:ligase activity"/>
    <property type="evidence" value="ECO:0007669"/>
    <property type="project" value="UniProtKB-KW"/>
</dbReference>
<evidence type="ECO:0000313" key="3">
    <source>
        <dbReference type="Proteomes" id="UP000325081"/>
    </source>
</evidence>
<dbReference type="EMBL" id="BKCP01005306">
    <property type="protein sequence ID" value="GER37244.1"/>
    <property type="molecule type" value="Genomic_DNA"/>
</dbReference>
<comment type="caution">
    <text evidence="2">The sequence shown here is derived from an EMBL/GenBank/DDBJ whole genome shotgun (WGS) entry which is preliminary data.</text>
</comment>
<dbReference type="AlphaFoldDB" id="A0A5A7PWV4"/>
<evidence type="ECO:0000256" key="1">
    <source>
        <dbReference type="SAM" id="MobiDB-lite"/>
    </source>
</evidence>
<keyword evidence="2" id="KW-0436">Ligase</keyword>
<dbReference type="Proteomes" id="UP000325081">
    <property type="component" value="Unassembled WGS sequence"/>
</dbReference>
<protein>
    <submittedName>
        <fullName evidence="2">Glutamate--tRNA ligase 1</fullName>
    </submittedName>
</protein>
<keyword evidence="3" id="KW-1185">Reference proteome</keyword>
<evidence type="ECO:0000313" key="2">
    <source>
        <dbReference type="EMBL" id="GER37244.1"/>
    </source>
</evidence>
<sequence length="169" mass="18614">MDLPDLCLSQVNIPVLAFLDHHTYIYPGFLRSVSYDKNAERENSAGQEGSGIRDKRNEESLALVNIVKQVEPNNEVGGSSMDESSLDPIGGKNSSSFQSLETIPEESRLISSELVDIAVQHSSIGARVLQRKQKAFKRKSKLGKEPVSEKMAVDFDLVTADKISPLLKI</sequence>